<keyword evidence="5" id="KW-1185">Reference proteome</keyword>
<feature type="domain" description="HTH psq-type" evidence="3">
    <location>
        <begin position="66"/>
        <end position="98"/>
    </location>
</feature>
<dbReference type="InterPro" id="IPR007889">
    <property type="entry name" value="HTH_Psq"/>
</dbReference>
<evidence type="ECO:0000256" key="2">
    <source>
        <dbReference type="SAM" id="SignalP"/>
    </source>
</evidence>
<feature type="signal peptide" evidence="2">
    <location>
        <begin position="1"/>
        <end position="22"/>
    </location>
</feature>
<evidence type="ECO:0000313" key="5">
    <source>
        <dbReference type="Proteomes" id="UP000735302"/>
    </source>
</evidence>
<sequence length="350" mass="38984">MPWFFTHFLLFPALDFIRPVFDAIPLRIVISGFAATDESTQISAMVRNYKRKTDWTEKSAENLQHLQEAVKAVKNGQTIRQAAHNYGINKSSLWRAVRNVSAGKSLVSLSEASQSKRIFSLEEEAVLVEYLLKASRIGFPLDTSTLKSLAYDLAIRNTINSWMYNHPGKRQTIHDVAGILGAAYSRAFTLDNAISGFRATGICPVNDEVFSEADFYQCYLSDTLCQQPKDTETPTPTSQDAIPCSARTSAADCPADPNAASHCLTEMSSSRAQDAVTINCSPEDIRPHPKATQQRKRTRRALGRSRVLTETPEKAELEAKVRKTKKPLTANKKLATQGKATKKRLFRNDK</sequence>
<keyword evidence="2" id="KW-0732">Signal</keyword>
<evidence type="ECO:0000259" key="3">
    <source>
        <dbReference type="Pfam" id="PF05225"/>
    </source>
</evidence>
<protein>
    <submittedName>
        <fullName evidence="4">Pogo transposable element with krab domain</fullName>
    </submittedName>
</protein>
<evidence type="ECO:0000256" key="1">
    <source>
        <dbReference type="SAM" id="MobiDB-lite"/>
    </source>
</evidence>
<dbReference type="EMBL" id="BLXT01002816">
    <property type="protein sequence ID" value="GFN97845.1"/>
    <property type="molecule type" value="Genomic_DNA"/>
</dbReference>
<dbReference type="GO" id="GO:0003677">
    <property type="term" value="F:DNA binding"/>
    <property type="evidence" value="ECO:0007669"/>
    <property type="project" value="InterPro"/>
</dbReference>
<name>A0AAV3ZPI6_9GAST</name>
<dbReference type="SUPFAM" id="SSF46689">
    <property type="entry name" value="Homeodomain-like"/>
    <property type="match status" value="1"/>
</dbReference>
<feature type="region of interest" description="Disordered" evidence="1">
    <location>
        <begin position="280"/>
        <end position="350"/>
    </location>
</feature>
<dbReference type="Gene3D" id="1.10.10.60">
    <property type="entry name" value="Homeodomain-like"/>
    <property type="match status" value="1"/>
</dbReference>
<accession>A0AAV3ZPI6</accession>
<feature type="chain" id="PRO_5043763855" evidence="2">
    <location>
        <begin position="23"/>
        <end position="350"/>
    </location>
</feature>
<dbReference type="AlphaFoldDB" id="A0AAV3ZPI6"/>
<feature type="compositionally biased region" description="Basic residues" evidence="1">
    <location>
        <begin position="293"/>
        <end position="303"/>
    </location>
</feature>
<reference evidence="4 5" key="1">
    <citation type="journal article" date="2021" name="Elife">
        <title>Chloroplast acquisition without the gene transfer in kleptoplastic sea slugs, Plakobranchus ocellatus.</title>
        <authorList>
            <person name="Maeda T."/>
            <person name="Takahashi S."/>
            <person name="Yoshida T."/>
            <person name="Shimamura S."/>
            <person name="Takaki Y."/>
            <person name="Nagai Y."/>
            <person name="Toyoda A."/>
            <person name="Suzuki Y."/>
            <person name="Arimoto A."/>
            <person name="Ishii H."/>
            <person name="Satoh N."/>
            <person name="Nishiyama T."/>
            <person name="Hasebe M."/>
            <person name="Maruyama T."/>
            <person name="Minagawa J."/>
            <person name="Obokata J."/>
            <person name="Shigenobu S."/>
        </authorList>
    </citation>
    <scope>NUCLEOTIDE SEQUENCE [LARGE SCALE GENOMIC DNA]</scope>
</reference>
<proteinExistence type="predicted"/>
<dbReference type="InterPro" id="IPR009057">
    <property type="entry name" value="Homeodomain-like_sf"/>
</dbReference>
<organism evidence="4 5">
    <name type="scientific">Plakobranchus ocellatus</name>
    <dbReference type="NCBI Taxonomy" id="259542"/>
    <lineage>
        <taxon>Eukaryota</taxon>
        <taxon>Metazoa</taxon>
        <taxon>Spiralia</taxon>
        <taxon>Lophotrochozoa</taxon>
        <taxon>Mollusca</taxon>
        <taxon>Gastropoda</taxon>
        <taxon>Heterobranchia</taxon>
        <taxon>Euthyneura</taxon>
        <taxon>Panpulmonata</taxon>
        <taxon>Sacoglossa</taxon>
        <taxon>Placobranchoidea</taxon>
        <taxon>Plakobranchidae</taxon>
        <taxon>Plakobranchus</taxon>
    </lineage>
</organism>
<gene>
    <name evidence="4" type="ORF">PoB_002435100</name>
</gene>
<dbReference type="Pfam" id="PF05225">
    <property type="entry name" value="HTH_psq"/>
    <property type="match status" value="1"/>
</dbReference>
<feature type="compositionally biased region" description="Basic and acidic residues" evidence="1">
    <location>
        <begin position="311"/>
        <end position="321"/>
    </location>
</feature>
<comment type="caution">
    <text evidence="4">The sequence shown here is derived from an EMBL/GenBank/DDBJ whole genome shotgun (WGS) entry which is preliminary data.</text>
</comment>
<evidence type="ECO:0000313" key="4">
    <source>
        <dbReference type="EMBL" id="GFN97845.1"/>
    </source>
</evidence>
<feature type="compositionally biased region" description="Basic residues" evidence="1">
    <location>
        <begin position="340"/>
        <end position="350"/>
    </location>
</feature>
<dbReference type="Proteomes" id="UP000735302">
    <property type="component" value="Unassembled WGS sequence"/>
</dbReference>